<organism evidence="3 4">
    <name type="scientific">Nocardioides salarius</name>
    <dbReference type="NCBI Taxonomy" id="374513"/>
    <lineage>
        <taxon>Bacteria</taxon>
        <taxon>Bacillati</taxon>
        <taxon>Actinomycetota</taxon>
        <taxon>Actinomycetes</taxon>
        <taxon>Propionibacteriales</taxon>
        <taxon>Nocardioidaceae</taxon>
        <taxon>Nocardioides</taxon>
    </lineage>
</organism>
<dbReference type="SMART" id="SM00530">
    <property type="entry name" value="HTH_XRE"/>
    <property type="match status" value="1"/>
</dbReference>
<dbReference type="RefSeq" id="WP_307823051.1">
    <property type="nucleotide sequence ID" value="NZ_JACDTV010000001.1"/>
</dbReference>
<keyword evidence="4" id="KW-1185">Reference proteome</keyword>
<keyword evidence="1" id="KW-0238">DNA-binding</keyword>
<dbReference type="Pfam" id="PF07883">
    <property type="entry name" value="Cupin_2"/>
    <property type="match status" value="1"/>
</dbReference>
<comment type="caution">
    <text evidence="3">The sequence shown here is derived from an EMBL/GenBank/DDBJ whole genome shotgun (WGS) entry which is preliminary data.</text>
</comment>
<dbReference type="InterPro" id="IPR013096">
    <property type="entry name" value="Cupin_2"/>
</dbReference>
<dbReference type="CDD" id="cd00093">
    <property type="entry name" value="HTH_XRE"/>
    <property type="match status" value="1"/>
</dbReference>
<dbReference type="PROSITE" id="PS50943">
    <property type="entry name" value="HTH_CROC1"/>
    <property type="match status" value="1"/>
</dbReference>
<dbReference type="CDD" id="cd02209">
    <property type="entry name" value="cupin_XRE_C"/>
    <property type="match status" value="1"/>
</dbReference>
<dbReference type="SUPFAM" id="SSF47413">
    <property type="entry name" value="lambda repressor-like DNA-binding domains"/>
    <property type="match status" value="1"/>
</dbReference>
<feature type="domain" description="HTH cro/C1-type" evidence="2">
    <location>
        <begin position="15"/>
        <end position="69"/>
    </location>
</feature>
<dbReference type="SUPFAM" id="SSF51182">
    <property type="entry name" value="RmlC-like cupins"/>
    <property type="match status" value="1"/>
</dbReference>
<dbReference type="InterPro" id="IPR001387">
    <property type="entry name" value="Cro/C1-type_HTH"/>
</dbReference>
<sequence>MERSYDAGASAGARIRLLRSERGFSLSALAAAAGIGKGTLSELEGGRRNPTLETLYAVAGPLGVPLAALLEDHDGATAADEALTARRLHVATEHGTTTEVYLVQVAPGRTRRSPAHARGAHEQLVVLTGHCRLDVDGAVVELGPGEHHAWAADVPHSYAAGPAGFSGVDVIRTPG</sequence>
<gene>
    <name evidence="3" type="ORF">JOE61_003152</name>
</gene>
<dbReference type="Gene3D" id="2.60.120.10">
    <property type="entry name" value="Jelly Rolls"/>
    <property type="match status" value="1"/>
</dbReference>
<dbReference type="InterPro" id="IPR050807">
    <property type="entry name" value="TransReg_Diox_bact_type"/>
</dbReference>
<dbReference type="EMBL" id="JAFBBZ010000001">
    <property type="protein sequence ID" value="MBM7509338.1"/>
    <property type="molecule type" value="Genomic_DNA"/>
</dbReference>
<dbReference type="Gene3D" id="1.10.260.40">
    <property type="entry name" value="lambda repressor-like DNA-binding domains"/>
    <property type="match status" value="1"/>
</dbReference>
<dbReference type="PANTHER" id="PTHR46797:SF1">
    <property type="entry name" value="METHYLPHOSPHONATE SYNTHASE"/>
    <property type="match status" value="1"/>
</dbReference>
<dbReference type="InterPro" id="IPR011051">
    <property type="entry name" value="RmlC_Cupin_sf"/>
</dbReference>
<dbReference type="InterPro" id="IPR010982">
    <property type="entry name" value="Lambda_DNA-bd_dom_sf"/>
</dbReference>
<evidence type="ECO:0000313" key="3">
    <source>
        <dbReference type="EMBL" id="MBM7509338.1"/>
    </source>
</evidence>
<protein>
    <submittedName>
        <fullName evidence="3">Transcriptional regulator with XRE-family HTH domain</fullName>
    </submittedName>
</protein>
<evidence type="ECO:0000259" key="2">
    <source>
        <dbReference type="PROSITE" id="PS50943"/>
    </source>
</evidence>
<dbReference type="PANTHER" id="PTHR46797">
    <property type="entry name" value="HTH-TYPE TRANSCRIPTIONAL REGULATOR"/>
    <property type="match status" value="1"/>
</dbReference>
<accession>A0ABS2MDS7</accession>
<evidence type="ECO:0000313" key="4">
    <source>
        <dbReference type="Proteomes" id="UP000732378"/>
    </source>
</evidence>
<reference evidence="3 4" key="1">
    <citation type="submission" date="2021-01" db="EMBL/GenBank/DDBJ databases">
        <title>Sequencing the genomes of 1000 actinobacteria strains.</title>
        <authorList>
            <person name="Klenk H.-P."/>
        </authorList>
    </citation>
    <scope>NUCLEOTIDE SEQUENCE [LARGE SCALE GENOMIC DNA]</scope>
    <source>
        <strain evidence="3 4">DSM 18239</strain>
    </source>
</reference>
<dbReference type="Proteomes" id="UP000732378">
    <property type="component" value="Unassembled WGS sequence"/>
</dbReference>
<evidence type="ECO:0000256" key="1">
    <source>
        <dbReference type="ARBA" id="ARBA00023125"/>
    </source>
</evidence>
<proteinExistence type="predicted"/>
<dbReference type="Pfam" id="PF01381">
    <property type="entry name" value="HTH_3"/>
    <property type="match status" value="1"/>
</dbReference>
<dbReference type="InterPro" id="IPR014710">
    <property type="entry name" value="RmlC-like_jellyroll"/>
</dbReference>
<name>A0ABS2MDS7_9ACTN</name>